<evidence type="ECO:0000256" key="3">
    <source>
        <dbReference type="ARBA" id="ARBA00010368"/>
    </source>
</evidence>
<dbReference type="EMBL" id="NBII01000003">
    <property type="protein sequence ID" value="PAV20598.1"/>
    <property type="molecule type" value="Genomic_DNA"/>
</dbReference>
<evidence type="ECO:0000256" key="2">
    <source>
        <dbReference type="ARBA" id="ARBA00004968"/>
    </source>
</evidence>
<gene>
    <name evidence="10" type="ORF">PNOK_0322500</name>
</gene>
<sequence length="435" mass="48327">MTTDCLRVFTSNKVLLPGNEDGVPATIVVNIASGKIVEIRQQRSVRSDFPGIPDQCWIDSGDKWLLPGLVDSHVHLNEPGRTDWEGFWTGTRAAASGGITTVVDMPLNSLPPTTTRENLKTKKSAARGQCWTDVALWGGLVPGNENELEGMCSDGVKGFKCFLIDSGVEEFPCVSHNDVLKAMKKLENLPSVILFHAELELENNSTKSNDSSPQSYDTFLQSRPEEFEVDAIKLIVSLQEKYPSIRCHIVHLSAASALPIIRKARESGAKLTVETCFHYLVLSSSLIPDSAPQFKCCPPIRDSRNRDKLWEALLDGTIDCVVSDHSPCLSLLWNEGKKRGVSVGRLVRWVSERTAKIASIDDRKGSLTVGKDADIIIWDDNAEFKVTANKLLYKNKITPYEGMSLIGQVEKTFLRGKLIWNFIFNQFEEPHGELI</sequence>
<dbReference type="InterPro" id="IPR050138">
    <property type="entry name" value="DHOase/Allantoinase_Hydrolase"/>
</dbReference>
<name>A0A286ULZ1_9AGAM</name>
<evidence type="ECO:0000259" key="9">
    <source>
        <dbReference type="Pfam" id="PF01979"/>
    </source>
</evidence>
<evidence type="ECO:0000256" key="5">
    <source>
        <dbReference type="ARBA" id="ARBA00012863"/>
    </source>
</evidence>
<dbReference type="GO" id="GO:0004038">
    <property type="term" value="F:allantoinase activity"/>
    <property type="evidence" value="ECO:0007669"/>
    <property type="project" value="UniProtKB-EC"/>
</dbReference>
<dbReference type="InterPro" id="IPR002195">
    <property type="entry name" value="Dihydroorotase_CS"/>
</dbReference>
<dbReference type="InterPro" id="IPR011059">
    <property type="entry name" value="Metal-dep_hydrolase_composite"/>
</dbReference>
<dbReference type="GO" id="GO:0008270">
    <property type="term" value="F:zinc ion binding"/>
    <property type="evidence" value="ECO:0007669"/>
    <property type="project" value="InterPro"/>
</dbReference>
<dbReference type="EC" id="3.5.2.5" evidence="5"/>
<dbReference type="GO" id="GO:0006145">
    <property type="term" value="P:purine nucleobase catabolic process"/>
    <property type="evidence" value="ECO:0007669"/>
    <property type="project" value="TreeGrafter"/>
</dbReference>
<keyword evidence="11" id="KW-1185">Reference proteome</keyword>
<evidence type="ECO:0000256" key="7">
    <source>
        <dbReference type="ARBA" id="ARBA00022801"/>
    </source>
</evidence>
<dbReference type="FunFam" id="3.20.20.140:FF:000181">
    <property type="entry name" value="Allantoinase"/>
    <property type="match status" value="1"/>
</dbReference>
<evidence type="ECO:0000313" key="11">
    <source>
        <dbReference type="Proteomes" id="UP000217199"/>
    </source>
</evidence>
<evidence type="ECO:0000256" key="1">
    <source>
        <dbReference type="ARBA" id="ARBA00001947"/>
    </source>
</evidence>
<comment type="pathway">
    <text evidence="2">Nitrogen metabolism; (S)-allantoin degradation; allantoate from (S)-allantoin: step 1/1.</text>
</comment>
<dbReference type="GO" id="GO:0005737">
    <property type="term" value="C:cytoplasm"/>
    <property type="evidence" value="ECO:0007669"/>
    <property type="project" value="TreeGrafter"/>
</dbReference>
<keyword evidence="6" id="KW-0479">Metal-binding</keyword>
<comment type="subunit">
    <text evidence="4">Homotetramer.</text>
</comment>
<dbReference type="PANTHER" id="PTHR43668:SF2">
    <property type="entry name" value="ALLANTOINASE"/>
    <property type="match status" value="1"/>
</dbReference>
<dbReference type="SUPFAM" id="SSF51338">
    <property type="entry name" value="Composite domain of metallo-dependent hydrolases"/>
    <property type="match status" value="1"/>
</dbReference>
<evidence type="ECO:0000313" key="10">
    <source>
        <dbReference type="EMBL" id="PAV20598.1"/>
    </source>
</evidence>
<accession>A0A286ULZ1</accession>
<reference evidence="10 11" key="1">
    <citation type="journal article" date="2017" name="Mol. Ecol.">
        <title>Comparative and population genomic landscape of Phellinus noxius: A hypervariable fungus causing root rot in trees.</title>
        <authorList>
            <person name="Chung C.L."/>
            <person name="Lee T.J."/>
            <person name="Akiba M."/>
            <person name="Lee H.H."/>
            <person name="Kuo T.H."/>
            <person name="Liu D."/>
            <person name="Ke H.M."/>
            <person name="Yokoi T."/>
            <person name="Roa M.B."/>
            <person name="Lu M.J."/>
            <person name="Chang Y.Y."/>
            <person name="Ann P.J."/>
            <person name="Tsai J.N."/>
            <person name="Chen C.Y."/>
            <person name="Tzean S.S."/>
            <person name="Ota Y."/>
            <person name="Hattori T."/>
            <person name="Sahashi N."/>
            <person name="Liou R.F."/>
            <person name="Kikuchi T."/>
            <person name="Tsai I.J."/>
        </authorList>
    </citation>
    <scope>NUCLEOTIDE SEQUENCE [LARGE SCALE GENOMIC DNA]</scope>
    <source>
        <strain evidence="10 11">FFPRI411160</strain>
    </source>
</reference>
<evidence type="ECO:0000256" key="8">
    <source>
        <dbReference type="ARBA" id="ARBA00022833"/>
    </source>
</evidence>
<dbReference type="InterPro" id="IPR017593">
    <property type="entry name" value="Allantoinase"/>
</dbReference>
<dbReference type="InterPro" id="IPR006680">
    <property type="entry name" value="Amidohydro-rel"/>
</dbReference>
<dbReference type="InParanoid" id="A0A286ULZ1"/>
<evidence type="ECO:0000256" key="6">
    <source>
        <dbReference type="ARBA" id="ARBA00022723"/>
    </source>
</evidence>
<comment type="similarity">
    <text evidence="3">Belongs to the metallo-dependent hydrolases superfamily. Allantoinase family.</text>
</comment>
<dbReference type="Pfam" id="PF01979">
    <property type="entry name" value="Amidohydro_1"/>
    <property type="match status" value="1"/>
</dbReference>
<dbReference type="STRING" id="2282107.A0A286ULZ1"/>
<feature type="domain" description="Amidohydrolase-related" evidence="9">
    <location>
        <begin position="65"/>
        <end position="418"/>
    </location>
</feature>
<comment type="caution">
    <text evidence="10">The sequence shown here is derived from an EMBL/GenBank/DDBJ whole genome shotgun (WGS) entry which is preliminary data.</text>
</comment>
<dbReference type="GO" id="GO:0000256">
    <property type="term" value="P:allantoin catabolic process"/>
    <property type="evidence" value="ECO:0007669"/>
    <property type="project" value="UniProtKB-UniPathway"/>
</dbReference>
<keyword evidence="7" id="KW-0378">Hydrolase</keyword>
<dbReference type="SUPFAM" id="SSF51556">
    <property type="entry name" value="Metallo-dependent hydrolases"/>
    <property type="match status" value="1"/>
</dbReference>
<dbReference type="OrthoDB" id="1924787at2759"/>
<dbReference type="InterPro" id="IPR032466">
    <property type="entry name" value="Metal_Hydrolase"/>
</dbReference>
<dbReference type="PROSITE" id="PS00482">
    <property type="entry name" value="DIHYDROOROTASE_1"/>
    <property type="match status" value="1"/>
</dbReference>
<comment type="cofactor">
    <cofactor evidence="1">
        <name>Zn(2+)</name>
        <dbReference type="ChEBI" id="CHEBI:29105"/>
    </cofactor>
</comment>
<dbReference type="NCBIfam" id="TIGR03178">
    <property type="entry name" value="allantoinase"/>
    <property type="match status" value="1"/>
</dbReference>
<dbReference type="Proteomes" id="UP000217199">
    <property type="component" value="Unassembled WGS sequence"/>
</dbReference>
<dbReference type="AlphaFoldDB" id="A0A286ULZ1"/>
<proteinExistence type="inferred from homology"/>
<protein>
    <recommendedName>
        <fullName evidence="5">allantoinase</fullName>
        <ecNumber evidence="5">3.5.2.5</ecNumber>
    </recommendedName>
</protein>
<dbReference type="GO" id="GO:0050897">
    <property type="term" value="F:cobalt ion binding"/>
    <property type="evidence" value="ECO:0007669"/>
    <property type="project" value="InterPro"/>
</dbReference>
<organism evidence="10 11">
    <name type="scientific">Pyrrhoderma noxium</name>
    <dbReference type="NCBI Taxonomy" id="2282107"/>
    <lineage>
        <taxon>Eukaryota</taxon>
        <taxon>Fungi</taxon>
        <taxon>Dikarya</taxon>
        <taxon>Basidiomycota</taxon>
        <taxon>Agaricomycotina</taxon>
        <taxon>Agaricomycetes</taxon>
        <taxon>Hymenochaetales</taxon>
        <taxon>Hymenochaetaceae</taxon>
        <taxon>Pyrrhoderma</taxon>
    </lineage>
</organism>
<evidence type="ECO:0000256" key="4">
    <source>
        <dbReference type="ARBA" id="ARBA00011881"/>
    </source>
</evidence>
<dbReference type="Gene3D" id="3.20.20.140">
    <property type="entry name" value="Metal-dependent hydrolases"/>
    <property type="match status" value="1"/>
</dbReference>
<dbReference type="PANTHER" id="PTHR43668">
    <property type="entry name" value="ALLANTOINASE"/>
    <property type="match status" value="1"/>
</dbReference>
<keyword evidence="8" id="KW-0862">Zinc</keyword>
<dbReference type="UniPathway" id="UPA00395">
    <property type="reaction ID" value="UER00653"/>
</dbReference>